<dbReference type="EC" id="2.4.1.-" evidence="12"/>
<evidence type="ECO:0000256" key="3">
    <source>
        <dbReference type="ARBA" id="ARBA00008698"/>
    </source>
</evidence>
<feature type="transmembrane region" description="Helical" evidence="12">
    <location>
        <begin position="154"/>
        <end position="175"/>
    </location>
</feature>
<organism evidence="14 15">
    <name type="scientific">Ampelomyces quisqualis</name>
    <name type="common">Powdery mildew agent</name>
    <dbReference type="NCBI Taxonomy" id="50730"/>
    <lineage>
        <taxon>Eukaryota</taxon>
        <taxon>Fungi</taxon>
        <taxon>Dikarya</taxon>
        <taxon>Ascomycota</taxon>
        <taxon>Pezizomycotina</taxon>
        <taxon>Dothideomycetes</taxon>
        <taxon>Pleosporomycetidae</taxon>
        <taxon>Pleosporales</taxon>
        <taxon>Pleosporineae</taxon>
        <taxon>Phaeosphaeriaceae</taxon>
        <taxon>Ampelomyces</taxon>
    </lineage>
</organism>
<evidence type="ECO:0000256" key="4">
    <source>
        <dbReference type="ARBA" id="ARBA00013795"/>
    </source>
</evidence>
<gene>
    <name evidence="14" type="ORF">BDU57DRAFT_462296</name>
</gene>
<keyword evidence="6 12" id="KW-0328">Glycosyltransferase</keyword>
<evidence type="ECO:0000256" key="11">
    <source>
        <dbReference type="ARBA" id="ARBA00023136"/>
    </source>
</evidence>
<evidence type="ECO:0000256" key="8">
    <source>
        <dbReference type="ARBA" id="ARBA00022692"/>
    </source>
</evidence>
<feature type="chain" id="PRO_5025653910" description="GPI mannosyltransferase 2" evidence="13">
    <location>
        <begin position="30"/>
        <end position="461"/>
    </location>
</feature>
<comment type="similarity">
    <text evidence="3 12">Belongs to the PIGV family.</text>
</comment>
<dbReference type="OrthoDB" id="10252502at2759"/>
<evidence type="ECO:0000256" key="13">
    <source>
        <dbReference type="SAM" id="SignalP"/>
    </source>
</evidence>
<dbReference type="UniPathway" id="UPA00196"/>
<evidence type="ECO:0000313" key="14">
    <source>
        <dbReference type="EMBL" id="KAF1911206.1"/>
    </source>
</evidence>
<feature type="transmembrane region" description="Helical" evidence="12">
    <location>
        <begin position="259"/>
        <end position="279"/>
    </location>
</feature>
<evidence type="ECO:0000256" key="6">
    <source>
        <dbReference type="ARBA" id="ARBA00022676"/>
    </source>
</evidence>
<feature type="signal peptide" evidence="13">
    <location>
        <begin position="1"/>
        <end position="29"/>
    </location>
</feature>
<evidence type="ECO:0000256" key="9">
    <source>
        <dbReference type="ARBA" id="ARBA00022824"/>
    </source>
</evidence>
<dbReference type="GO" id="GO:0004376">
    <property type="term" value="F:GPI mannosyltransferase activity"/>
    <property type="evidence" value="ECO:0007669"/>
    <property type="project" value="InterPro"/>
</dbReference>
<dbReference type="GO" id="GO:0006506">
    <property type="term" value="P:GPI anchor biosynthetic process"/>
    <property type="evidence" value="ECO:0007669"/>
    <property type="project" value="UniProtKB-UniPathway"/>
</dbReference>
<evidence type="ECO:0000256" key="1">
    <source>
        <dbReference type="ARBA" id="ARBA00004477"/>
    </source>
</evidence>
<keyword evidence="9 12" id="KW-0256">Endoplasmic reticulum</keyword>
<accession>A0A6A5Q913</accession>
<feature type="transmembrane region" description="Helical" evidence="12">
    <location>
        <begin position="328"/>
        <end position="351"/>
    </location>
</feature>
<keyword evidence="10 12" id="KW-1133">Transmembrane helix</keyword>
<dbReference type="AlphaFoldDB" id="A0A6A5Q913"/>
<keyword evidence="8 12" id="KW-0812">Transmembrane</keyword>
<keyword evidence="13" id="KW-0732">Signal</keyword>
<evidence type="ECO:0000313" key="15">
    <source>
        <dbReference type="Proteomes" id="UP000800096"/>
    </source>
</evidence>
<feature type="transmembrane region" description="Helical" evidence="12">
    <location>
        <begin position="438"/>
        <end position="458"/>
    </location>
</feature>
<dbReference type="Pfam" id="PF04188">
    <property type="entry name" value="Mannosyl_trans2"/>
    <property type="match status" value="1"/>
</dbReference>
<name>A0A6A5Q913_AMPQU</name>
<reference evidence="14" key="1">
    <citation type="journal article" date="2020" name="Stud. Mycol.">
        <title>101 Dothideomycetes genomes: a test case for predicting lifestyles and emergence of pathogens.</title>
        <authorList>
            <person name="Haridas S."/>
            <person name="Albert R."/>
            <person name="Binder M."/>
            <person name="Bloem J."/>
            <person name="Labutti K."/>
            <person name="Salamov A."/>
            <person name="Andreopoulos B."/>
            <person name="Baker S."/>
            <person name="Barry K."/>
            <person name="Bills G."/>
            <person name="Bluhm B."/>
            <person name="Cannon C."/>
            <person name="Castanera R."/>
            <person name="Culley D."/>
            <person name="Daum C."/>
            <person name="Ezra D."/>
            <person name="Gonzalez J."/>
            <person name="Henrissat B."/>
            <person name="Kuo A."/>
            <person name="Liang C."/>
            <person name="Lipzen A."/>
            <person name="Lutzoni F."/>
            <person name="Magnuson J."/>
            <person name="Mondo S."/>
            <person name="Nolan M."/>
            <person name="Ohm R."/>
            <person name="Pangilinan J."/>
            <person name="Park H.-J."/>
            <person name="Ramirez L."/>
            <person name="Alfaro M."/>
            <person name="Sun H."/>
            <person name="Tritt A."/>
            <person name="Yoshinaga Y."/>
            <person name="Zwiers L.-H."/>
            <person name="Turgeon B."/>
            <person name="Goodwin S."/>
            <person name="Spatafora J."/>
            <person name="Crous P."/>
            <person name="Grigoriev I."/>
        </authorList>
    </citation>
    <scope>NUCLEOTIDE SEQUENCE</scope>
    <source>
        <strain evidence="14">HMLAC05119</strain>
    </source>
</reference>
<feature type="transmembrane region" description="Helical" evidence="12">
    <location>
        <begin position="216"/>
        <end position="239"/>
    </location>
</feature>
<evidence type="ECO:0000256" key="12">
    <source>
        <dbReference type="RuleBase" id="RU363112"/>
    </source>
</evidence>
<keyword evidence="15" id="KW-1185">Reference proteome</keyword>
<sequence>MTANAQRKGHLKTLVLVFVLWKVLLLTLAAFCPGPGYDTSALILMDPSVDRHESFLKSSRPDRLTLNLFRWDALYFVEGAQRGKTHEQEWAFSWAYSWLLGLGGQLNRTGGIDLGLRPYIVAGIIISNACHLVSVFVLYRLISISMGSPHRYQIALVGSLLHIMTSASLFLSAPYTEAPFSMLNLTGMLLYTRSRIMARGQRPSAAEDAYRLGSGILFAAATLMRSNGLLSGLVLLYDVARYIPRVVSMQLNVHDVRRIVVTCMAGSIIAAGFVVPQYLAYAEFCLGEHGSGSPPWCMRTIPSIYSWVQSHYWNVGLFRYWTLPNVPLFLMAAPMLWLLLISSVTVLRSYFQPPFRGRSVPHGSVTLGPKETSAITHDVPELALPQLVLAVTATTTFHVQIVNRLASGYPTWYMMVATWLVQDRQELNNARFRLQHQWVVRGLLVYAMSQGILFANFLPPA</sequence>
<dbReference type="Proteomes" id="UP000800096">
    <property type="component" value="Unassembled WGS sequence"/>
</dbReference>
<keyword evidence="5 12" id="KW-0337">GPI-anchor biosynthesis</keyword>
<comment type="subcellular location">
    <subcellularLocation>
        <location evidence="1 12">Endoplasmic reticulum membrane</location>
        <topology evidence="1 12">Multi-pass membrane protein</topology>
    </subcellularLocation>
</comment>
<feature type="transmembrane region" description="Helical" evidence="12">
    <location>
        <begin position="119"/>
        <end position="142"/>
    </location>
</feature>
<evidence type="ECO:0000256" key="5">
    <source>
        <dbReference type="ARBA" id="ARBA00022502"/>
    </source>
</evidence>
<protein>
    <recommendedName>
        <fullName evidence="4 12">GPI mannosyltransferase 2</fullName>
        <ecNumber evidence="12">2.4.1.-</ecNumber>
    </recommendedName>
</protein>
<comment type="pathway">
    <text evidence="2 12">Glycolipid biosynthesis; glycosylphosphatidylinositol-anchor biosynthesis.</text>
</comment>
<evidence type="ECO:0000256" key="2">
    <source>
        <dbReference type="ARBA" id="ARBA00004687"/>
    </source>
</evidence>
<dbReference type="GO" id="GO:0005789">
    <property type="term" value="C:endoplasmic reticulum membrane"/>
    <property type="evidence" value="ECO:0007669"/>
    <property type="project" value="UniProtKB-SubCell"/>
</dbReference>
<dbReference type="EMBL" id="ML979146">
    <property type="protein sequence ID" value="KAF1911206.1"/>
    <property type="molecule type" value="Genomic_DNA"/>
</dbReference>
<comment type="caution">
    <text evidence="12">Lacks conserved residue(s) required for the propagation of feature annotation.</text>
</comment>
<keyword evidence="7 12" id="KW-0808">Transferase</keyword>
<dbReference type="GO" id="GO:0000009">
    <property type="term" value="F:alpha-1,6-mannosyltransferase activity"/>
    <property type="evidence" value="ECO:0007669"/>
    <property type="project" value="InterPro"/>
</dbReference>
<keyword evidence="11 12" id="KW-0472">Membrane</keyword>
<comment type="function">
    <text evidence="12">Mannosyltransferase involved in glycosylphosphatidylinositol-anchor biosynthesis.</text>
</comment>
<dbReference type="InterPro" id="IPR007315">
    <property type="entry name" value="PIG-V/Gpi18"/>
</dbReference>
<dbReference type="GO" id="GO:0031501">
    <property type="term" value="C:mannosyltransferase complex"/>
    <property type="evidence" value="ECO:0007669"/>
    <property type="project" value="TreeGrafter"/>
</dbReference>
<proteinExistence type="inferred from homology"/>
<dbReference type="PANTHER" id="PTHR12468:SF2">
    <property type="entry name" value="GPI MANNOSYLTRANSFERASE 2"/>
    <property type="match status" value="1"/>
</dbReference>
<evidence type="ECO:0000256" key="10">
    <source>
        <dbReference type="ARBA" id="ARBA00022989"/>
    </source>
</evidence>
<evidence type="ECO:0000256" key="7">
    <source>
        <dbReference type="ARBA" id="ARBA00022679"/>
    </source>
</evidence>
<dbReference type="PANTHER" id="PTHR12468">
    <property type="entry name" value="GPI MANNOSYLTRANSFERASE 2"/>
    <property type="match status" value="1"/>
</dbReference>